<organism evidence="2 3">
    <name type="scientific">Micavibrio aeruginosavorus</name>
    <dbReference type="NCBI Taxonomy" id="349221"/>
    <lineage>
        <taxon>Bacteria</taxon>
        <taxon>Pseudomonadati</taxon>
        <taxon>Bdellovibrionota</taxon>
        <taxon>Bdellovibrionia</taxon>
        <taxon>Bdellovibrionales</taxon>
        <taxon>Pseudobdellovibrionaceae</taxon>
        <taxon>Micavibrio</taxon>
    </lineage>
</organism>
<accession>A0A7T5R0D3</accession>
<name>A0A7T5R0D3_9BACT</name>
<evidence type="ECO:0000259" key="1">
    <source>
        <dbReference type="PROSITE" id="PS50042"/>
    </source>
</evidence>
<dbReference type="EMBL" id="CP066681">
    <property type="protein sequence ID" value="QQG35190.1"/>
    <property type="molecule type" value="Genomic_DNA"/>
</dbReference>
<dbReference type="InterPro" id="IPR014710">
    <property type="entry name" value="RmlC-like_jellyroll"/>
</dbReference>
<evidence type="ECO:0000313" key="2">
    <source>
        <dbReference type="EMBL" id="QQG35190.1"/>
    </source>
</evidence>
<dbReference type="GO" id="GO:0005952">
    <property type="term" value="C:cAMP-dependent protein kinase complex"/>
    <property type="evidence" value="ECO:0007669"/>
    <property type="project" value="InterPro"/>
</dbReference>
<dbReference type="PANTHER" id="PTHR11635">
    <property type="entry name" value="CAMP-DEPENDENT PROTEIN KINASE REGULATORY CHAIN"/>
    <property type="match status" value="1"/>
</dbReference>
<dbReference type="InterPro" id="IPR018488">
    <property type="entry name" value="cNMP-bd_CS"/>
</dbReference>
<dbReference type="GO" id="GO:0005829">
    <property type="term" value="C:cytosol"/>
    <property type="evidence" value="ECO:0007669"/>
    <property type="project" value="TreeGrafter"/>
</dbReference>
<dbReference type="SUPFAM" id="SSF51206">
    <property type="entry name" value="cAMP-binding domain-like"/>
    <property type="match status" value="1"/>
</dbReference>
<reference evidence="2 3" key="1">
    <citation type="submission" date="2020-07" db="EMBL/GenBank/DDBJ databases">
        <title>Huge and variable diversity of episymbiotic CPR bacteria and DPANN archaea in groundwater ecosystems.</title>
        <authorList>
            <person name="He C.Y."/>
            <person name="Keren R."/>
            <person name="Whittaker M."/>
            <person name="Farag I.F."/>
            <person name="Doudna J."/>
            <person name="Cate J.H.D."/>
            <person name="Banfield J.F."/>
        </authorList>
    </citation>
    <scope>NUCLEOTIDE SEQUENCE [LARGE SCALE GENOMIC DNA]</scope>
    <source>
        <strain evidence="2">NC_groundwater_70_Ag_B-0.1um_54_66</strain>
    </source>
</reference>
<dbReference type="InterPro" id="IPR018490">
    <property type="entry name" value="cNMP-bd_dom_sf"/>
</dbReference>
<dbReference type="InterPro" id="IPR000595">
    <property type="entry name" value="cNMP-bd_dom"/>
</dbReference>
<proteinExistence type="predicted"/>
<protein>
    <submittedName>
        <fullName evidence="2">Cyclic nucleotide-binding domain-containing protein</fullName>
    </submittedName>
</protein>
<sequence>MAEAGILERRALPRGEVIISQGEMGVSAFLIQSGEVVVFTESGGKRVELARMGPGQIIGEMALVVDGPRSATVQALTDCNLIVITRDVLQEKIQKSDPTIRALLPMLMKRIAQSNKALLRQGGDLDDMDRLVRSLYQELHTSLPAAQKKSLEIALEEPMNAFLKAIADFRSHYGLSKC</sequence>
<dbReference type="InterPro" id="IPR050503">
    <property type="entry name" value="cAMP-dep_PK_reg_su-like"/>
</dbReference>
<dbReference type="PROSITE" id="PS50042">
    <property type="entry name" value="CNMP_BINDING_3"/>
    <property type="match status" value="1"/>
</dbReference>
<dbReference type="Proteomes" id="UP000595362">
    <property type="component" value="Chromosome"/>
</dbReference>
<dbReference type="SMART" id="SM00100">
    <property type="entry name" value="cNMP"/>
    <property type="match status" value="1"/>
</dbReference>
<gene>
    <name evidence="2" type="ORF">HYS17_06350</name>
</gene>
<dbReference type="PRINTS" id="PR00103">
    <property type="entry name" value="CAMPKINASE"/>
</dbReference>
<dbReference type="PANTHER" id="PTHR11635:SF152">
    <property type="entry name" value="CAMP-DEPENDENT PROTEIN KINASE TYPE I REGULATORY SUBUNIT-RELATED"/>
    <property type="match status" value="1"/>
</dbReference>
<dbReference type="Gene3D" id="2.60.120.10">
    <property type="entry name" value="Jelly Rolls"/>
    <property type="match status" value="1"/>
</dbReference>
<dbReference type="CDD" id="cd00038">
    <property type="entry name" value="CAP_ED"/>
    <property type="match status" value="1"/>
</dbReference>
<dbReference type="Pfam" id="PF00027">
    <property type="entry name" value="cNMP_binding"/>
    <property type="match status" value="1"/>
</dbReference>
<feature type="domain" description="Cyclic nucleotide-binding" evidence="1">
    <location>
        <begin position="7"/>
        <end position="110"/>
    </location>
</feature>
<dbReference type="AlphaFoldDB" id="A0A7T5R0D3"/>
<dbReference type="PROSITE" id="PS00889">
    <property type="entry name" value="CNMP_BINDING_2"/>
    <property type="match status" value="1"/>
</dbReference>
<evidence type="ECO:0000313" key="3">
    <source>
        <dbReference type="Proteomes" id="UP000595362"/>
    </source>
</evidence>